<accession>A0A067SPX6</accession>
<reference evidence="3" key="1">
    <citation type="journal article" date="2014" name="Proc. Natl. Acad. Sci. U.S.A.">
        <title>Extensive sampling of basidiomycete genomes demonstrates inadequacy of the white-rot/brown-rot paradigm for wood decay fungi.</title>
        <authorList>
            <person name="Riley R."/>
            <person name="Salamov A.A."/>
            <person name="Brown D.W."/>
            <person name="Nagy L.G."/>
            <person name="Floudas D."/>
            <person name="Held B.W."/>
            <person name="Levasseur A."/>
            <person name="Lombard V."/>
            <person name="Morin E."/>
            <person name="Otillar R."/>
            <person name="Lindquist E.A."/>
            <person name="Sun H."/>
            <person name="LaButti K.M."/>
            <person name="Schmutz J."/>
            <person name="Jabbour D."/>
            <person name="Luo H."/>
            <person name="Baker S.E."/>
            <person name="Pisabarro A.G."/>
            <person name="Walton J.D."/>
            <person name="Blanchette R.A."/>
            <person name="Henrissat B."/>
            <person name="Martin F."/>
            <person name="Cullen D."/>
            <person name="Hibbett D.S."/>
            <person name="Grigoriev I.V."/>
        </authorList>
    </citation>
    <scope>NUCLEOTIDE SEQUENCE [LARGE SCALE GENOMIC DNA]</scope>
    <source>
        <strain evidence="3">CBS 339.88</strain>
    </source>
</reference>
<dbReference type="HOGENOM" id="CLU_973322_0_0_1"/>
<name>A0A067SPX6_GALM3</name>
<dbReference type="AlphaFoldDB" id="A0A067SPX6"/>
<evidence type="ECO:0000256" key="1">
    <source>
        <dbReference type="SAM" id="MobiDB-lite"/>
    </source>
</evidence>
<dbReference type="Proteomes" id="UP000027222">
    <property type="component" value="Unassembled WGS sequence"/>
</dbReference>
<evidence type="ECO:0000313" key="2">
    <source>
        <dbReference type="EMBL" id="KDR72097.1"/>
    </source>
</evidence>
<keyword evidence="3" id="KW-1185">Reference proteome</keyword>
<dbReference type="EMBL" id="KL142390">
    <property type="protein sequence ID" value="KDR72097.1"/>
    <property type="molecule type" value="Genomic_DNA"/>
</dbReference>
<proteinExistence type="predicted"/>
<dbReference type="STRING" id="685588.A0A067SPX6"/>
<sequence length="286" mass="32345">MPDFNHGTMSSAPGLHENESPSASGMDCSSPLLCDELEGNSDDRGCLSPLLFDELDGNSDDRDRSSPLLFDELDGNSDDRDRSSPLLFDELDGNSDDSLMYPTDDSDVEASVTDGSEHSLTDPRVDVVPFYFYFGHENGPHLPQRVLFCMRDKRFTFAKHPELVAVLDPKITPIEYFHEDGTFRRLNPSKPLNCTYRTRLIIFRPGRQPRNYVANCIGLRELSYELYLCRRQTGTPCTPIKLGIAPSDVSGGLNIAEYWEWSRQYSSYSRTIKSQHHILRVAGYCI</sequence>
<feature type="region of interest" description="Disordered" evidence="1">
    <location>
        <begin position="54"/>
        <end position="119"/>
    </location>
</feature>
<evidence type="ECO:0000313" key="3">
    <source>
        <dbReference type="Proteomes" id="UP000027222"/>
    </source>
</evidence>
<protein>
    <submittedName>
        <fullName evidence="2">Uncharacterized protein</fullName>
    </submittedName>
</protein>
<organism evidence="2 3">
    <name type="scientific">Galerina marginata (strain CBS 339.88)</name>
    <dbReference type="NCBI Taxonomy" id="685588"/>
    <lineage>
        <taxon>Eukaryota</taxon>
        <taxon>Fungi</taxon>
        <taxon>Dikarya</taxon>
        <taxon>Basidiomycota</taxon>
        <taxon>Agaricomycotina</taxon>
        <taxon>Agaricomycetes</taxon>
        <taxon>Agaricomycetidae</taxon>
        <taxon>Agaricales</taxon>
        <taxon>Agaricineae</taxon>
        <taxon>Strophariaceae</taxon>
        <taxon>Galerina</taxon>
    </lineage>
</organism>
<gene>
    <name evidence="2" type="ORF">GALMADRAFT_213536</name>
</gene>
<feature type="region of interest" description="Disordered" evidence="1">
    <location>
        <begin position="1"/>
        <end position="39"/>
    </location>
</feature>